<name>A4A2M3_9BACT</name>
<sequence length="44" mass="4737">MAMTEPVTFAMNMDQLSNSCLVCRATINSSLVGMTQICVRLPSA</sequence>
<dbReference type="HOGENOM" id="CLU_3213103_0_0_0"/>
<reference evidence="1 2" key="1">
    <citation type="submission" date="2006-02" db="EMBL/GenBank/DDBJ databases">
        <authorList>
            <person name="Amann R."/>
            <person name="Ferriera S."/>
            <person name="Johnson J."/>
            <person name="Kravitz S."/>
            <person name="Halpern A."/>
            <person name="Remington K."/>
            <person name="Beeson K."/>
            <person name="Tran B."/>
            <person name="Rogers Y.-H."/>
            <person name="Friedman R."/>
            <person name="Venter J.C."/>
        </authorList>
    </citation>
    <scope>NUCLEOTIDE SEQUENCE [LARGE SCALE GENOMIC DNA]</scope>
    <source>
        <strain evidence="1 2">DSM 3645</strain>
    </source>
</reference>
<gene>
    <name evidence="1" type="ORF">DSM3645_04950</name>
</gene>
<evidence type="ECO:0000313" key="1">
    <source>
        <dbReference type="EMBL" id="EAQ76994.1"/>
    </source>
</evidence>
<dbReference type="AlphaFoldDB" id="A4A2M3"/>
<proteinExistence type="predicted"/>
<dbReference type="EMBL" id="AANZ01000047">
    <property type="protein sequence ID" value="EAQ76994.1"/>
    <property type="molecule type" value="Genomic_DNA"/>
</dbReference>
<comment type="caution">
    <text evidence="1">The sequence shown here is derived from an EMBL/GenBank/DDBJ whole genome shotgun (WGS) entry which is preliminary data.</text>
</comment>
<organism evidence="1 2">
    <name type="scientific">Blastopirellula marina DSM 3645</name>
    <dbReference type="NCBI Taxonomy" id="314230"/>
    <lineage>
        <taxon>Bacteria</taxon>
        <taxon>Pseudomonadati</taxon>
        <taxon>Planctomycetota</taxon>
        <taxon>Planctomycetia</taxon>
        <taxon>Pirellulales</taxon>
        <taxon>Pirellulaceae</taxon>
        <taxon>Blastopirellula</taxon>
    </lineage>
</organism>
<dbReference type="Proteomes" id="UP000004358">
    <property type="component" value="Unassembled WGS sequence"/>
</dbReference>
<protein>
    <submittedName>
        <fullName evidence="1">Uncharacterized protein</fullName>
    </submittedName>
</protein>
<evidence type="ECO:0000313" key="2">
    <source>
        <dbReference type="Proteomes" id="UP000004358"/>
    </source>
</evidence>
<accession>A4A2M3</accession>